<dbReference type="GeneID" id="37025655"/>
<gene>
    <name evidence="1" type="ORF">BDZ90DRAFT_187132</name>
</gene>
<protein>
    <submittedName>
        <fullName evidence="1">Uncharacterized protein</fullName>
    </submittedName>
</protein>
<proteinExistence type="predicted"/>
<dbReference type="EMBL" id="KZ819669">
    <property type="protein sequence ID" value="PWN27154.1"/>
    <property type="molecule type" value="Genomic_DNA"/>
</dbReference>
<evidence type="ECO:0000313" key="1">
    <source>
        <dbReference type="EMBL" id="PWN27154.1"/>
    </source>
</evidence>
<dbReference type="Proteomes" id="UP000245884">
    <property type="component" value="Unassembled WGS sequence"/>
</dbReference>
<organism evidence="1 2">
    <name type="scientific">Jaminaea rosea</name>
    <dbReference type="NCBI Taxonomy" id="1569628"/>
    <lineage>
        <taxon>Eukaryota</taxon>
        <taxon>Fungi</taxon>
        <taxon>Dikarya</taxon>
        <taxon>Basidiomycota</taxon>
        <taxon>Ustilaginomycotina</taxon>
        <taxon>Exobasidiomycetes</taxon>
        <taxon>Microstromatales</taxon>
        <taxon>Microstromatales incertae sedis</taxon>
        <taxon>Jaminaea</taxon>
    </lineage>
</organism>
<name>A0A316UQA6_9BASI</name>
<evidence type="ECO:0000313" key="2">
    <source>
        <dbReference type="Proteomes" id="UP000245884"/>
    </source>
</evidence>
<dbReference type="RefSeq" id="XP_025361766.1">
    <property type="nucleotide sequence ID" value="XM_025503832.1"/>
</dbReference>
<dbReference type="AlphaFoldDB" id="A0A316UQA6"/>
<reference evidence="1 2" key="1">
    <citation type="journal article" date="2018" name="Mol. Biol. Evol.">
        <title>Broad Genomic Sampling Reveals a Smut Pathogenic Ancestry of the Fungal Clade Ustilaginomycotina.</title>
        <authorList>
            <person name="Kijpornyongpan T."/>
            <person name="Mondo S.J."/>
            <person name="Barry K."/>
            <person name="Sandor L."/>
            <person name="Lee J."/>
            <person name="Lipzen A."/>
            <person name="Pangilinan J."/>
            <person name="LaButti K."/>
            <person name="Hainaut M."/>
            <person name="Henrissat B."/>
            <person name="Grigoriev I.V."/>
            <person name="Spatafora J.W."/>
            <person name="Aime M.C."/>
        </authorList>
    </citation>
    <scope>NUCLEOTIDE SEQUENCE [LARGE SCALE GENOMIC DNA]</scope>
    <source>
        <strain evidence="1 2">MCA 5214</strain>
    </source>
</reference>
<keyword evidence="2" id="KW-1185">Reference proteome</keyword>
<accession>A0A316UQA6</accession>
<sequence length="194" mass="22272">MTVDGSQPFIYPVVLPRALPSSLFHCLALASHARNPLHPLAARQLRCPALPLLRHPRLRRDAHWVLSRRTRVQLYGGHTHQDQHFPAQRHYRALLLFLRNLVRGWLPMPLGRLRPVCALARSHVHGRGAICSVLPFWILRRERGRLLRRSASHCLTALMGEQYTCCPCHDLLTTCASLVGGGGPRRRYWSSRWR</sequence>